<dbReference type="AlphaFoldDB" id="A0A6J7JTL1"/>
<feature type="transmembrane region" description="Helical" evidence="1">
    <location>
        <begin position="133"/>
        <end position="153"/>
    </location>
</feature>
<keyword evidence="1" id="KW-0472">Membrane</keyword>
<evidence type="ECO:0000313" key="2">
    <source>
        <dbReference type="EMBL" id="CAB4946367.1"/>
    </source>
</evidence>
<accession>A0A6J7JTL1</accession>
<name>A0A6J7JTL1_9ZZZZ</name>
<protein>
    <submittedName>
        <fullName evidence="2">Unannotated protein</fullName>
    </submittedName>
</protein>
<feature type="transmembrane region" description="Helical" evidence="1">
    <location>
        <begin position="49"/>
        <end position="71"/>
    </location>
</feature>
<feature type="transmembrane region" description="Helical" evidence="1">
    <location>
        <begin position="91"/>
        <end position="113"/>
    </location>
</feature>
<feature type="transmembrane region" description="Helical" evidence="1">
    <location>
        <begin position="25"/>
        <end position="43"/>
    </location>
</feature>
<evidence type="ECO:0000256" key="1">
    <source>
        <dbReference type="SAM" id="Phobius"/>
    </source>
</evidence>
<keyword evidence="1" id="KW-1133">Transmembrane helix</keyword>
<reference evidence="2" key="1">
    <citation type="submission" date="2020-05" db="EMBL/GenBank/DDBJ databases">
        <authorList>
            <person name="Chiriac C."/>
            <person name="Salcher M."/>
            <person name="Ghai R."/>
            <person name="Kavagutti S V."/>
        </authorList>
    </citation>
    <scope>NUCLEOTIDE SEQUENCE</scope>
</reference>
<proteinExistence type="predicted"/>
<keyword evidence="1" id="KW-0812">Transmembrane</keyword>
<organism evidence="2">
    <name type="scientific">freshwater metagenome</name>
    <dbReference type="NCBI Taxonomy" id="449393"/>
    <lineage>
        <taxon>unclassified sequences</taxon>
        <taxon>metagenomes</taxon>
        <taxon>ecological metagenomes</taxon>
    </lineage>
</organism>
<dbReference type="EMBL" id="CAFBNO010000002">
    <property type="protein sequence ID" value="CAB4946367.1"/>
    <property type="molecule type" value="Genomic_DNA"/>
</dbReference>
<gene>
    <name evidence="2" type="ORF">UFOPK3837_00146</name>
</gene>
<sequence>MATITTAGGPKTISNSELRKTAKNYFLQLPVIAVGLGLTFLFTEAFGAHAWSLMFSVSLLLMTTGFAIYLYAWALIKTFKISRKISDGKTFLVLGVLASLIGPLVPITMVAQALISSAGGPGDPLNGEVFIPWFLYLGLSLVPIQVVTFALIAKRGKAQ</sequence>